<keyword evidence="4" id="KW-1185">Reference proteome</keyword>
<dbReference type="EMBL" id="JAGSOV010000019">
    <property type="protein sequence ID" value="MCO1655129.1"/>
    <property type="molecule type" value="Genomic_DNA"/>
</dbReference>
<evidence type="ECO:0000313" key="4">
    <source>
        <dbReference type="Proteomes" id="UP001165283"/>
    </source>
</evidence>
<sequence>MGRLDAKTAIVTGGANGLGEAIATRMTEEGATVAVLDVDADGGRRVAAALPGATFHACDVTREADVEAAIGAAVAAHGRLDVLVNNAGITGAAGPSHELALADWERVMAVNSTAVFLCTKHAVPHLRAAGEGSVVNISSIFGLVGSGGIPAYHASKGAVRAMTKTDALAYAPDRIRVNSIHPGYVWTEMVRASTDRAGLSEPDARARLDPLHPLGGVGRPDDIAWGVVYLASDEARWVTGAELVIDGGYTAR</sequence>
<dbReference type="Pfam" id="PF13561">
    <property type="entry name" value="adh_short_C2"/>
    <property type="match status" value="1"/>
</dbReference>
<accession>A0ABT0ZWW4</accession>
<keyword evidence="2" id="KW-0560">Oxidoreductase</keyword>
<dbReference type="PANTHER" id="PTHR24321:SF14">
    <property type="entry name" value="SHORT-CHAIN TYPE DEHYDROGENASE_REDUCTASE BLR2146-RELATED"/>
    <property type="match status" value="1"/>
</dbReference>
<dbReference type="Gene3D" id="3.40.50.720">
    <property type="entry name" value="NAD(P)-binding Rossmann-like Domain"/>
    <property type="match status" value="1"/>
</dbReference>
<dbReference type="InterPro" id="IPR002347">
    <property type="entry name" value="SDR_fam"/>
</dbReference>
<proteinExistence type="inferred from homology"/>
<dbReference type="PANTHER" id="PTHR24321">
    <property type="entry name" value="DEHYDROGENASES, SHORT CHAIN"/>
    <property type="match status" value="1"/>
</dbReference>
<name>A0ABT0ZWW4_9PSEU</name>
<reference evidence="3" key="1">
    <citation type="submission" date="2021-04" db="EMBL/GenBank/DDBJ databases">
        <title>Pseudonocardia sp. nov., isolated from sandy soil of mangrove forest.</title>
        <authorList>
            <person name="Zan Z."/>
            <person name="Huang R."/>
            <person name="Liu W."/>
        </authorList>
    </citation>
    <scope>NUCLEOTIDE SEQUENCE</scope>
    <source>
        <strain evidence="3">S2-4</strain>
    </source>
</reference>
<evidence type="ECO:0000256" key="1">
    <source>
        <dbReference type="ARBA" id="ARBA00006484"/>
    </source>
</evidence>
<dbReference type="NCBIfam" id="NF005559">
    <property type="entry name" value="PRK07231.1"/>
    <property type="match status" value="1"/>
</dbReference>
<evidence type="ECO:0000313" key="3">
    <source>
        <dbReference type="EMBL" id="MCO1655129.1"/>
    </source>
</evidence>
<dbReference type="Proteomes" id="UP001165283">
    <property type="component" value="Unassembled WGS sequence"/>
</dbReference>
<gene>
    <name evidence="3" type="ORF">KDL28_08665</name>
</gene>
<organism evidence="3 4">
    <name type="scientific">Pseudonocardia humida</name>
    <dbReference type="NCBI Taxonomy" id="2800819"/>
    <lineage>
        <taxon>Bacteria</taxon>
        <taxon>Bacillati</taxon>
        <taxon>Actinomycetota</taxon>
        <taxon>Actinomycetes</taxon>
        <taxon>Pseudonocardiales</taxon>
        <taxon>Pseudonocardiaceae</taxon>
        <taxon>Pseudonocardia</taxon>
    </lineage>
</organism>
<dbReference type="PRINTS" id="PR00080">
    <property type="entry name" value="SDRFAMILY"/>
</dbReference>
<dbReference type="SUPFAM" id="SSF51735">
    <property type="entry name" value="NAD(P)-binding Rossmann-fold domains"/>
    <property type="match status" value="1"/>
</dbReference>
<comment type="similarity">
    <text evidence="1">Belongs to the short-chain dehydrogenases/reductases (SDR) family.</text>
</comment>
<dbReference type="InterPro" id="IPR036291">
    <property type="entry name" value="NAD(P)-bd_dom_sf"/>
</dbReference>
<protein>
    <submittedName>
        <fullName evidence="3">SDR family oxidoreductase</fullName>
    </submittedName>
</protein>
<dbReference type="RefSeq" id="WP_252436880.1">
    <property type="nucleotide sequence ID" value="NZ_JAGSOV010000019.1"/>
</dbReference>
<comment type="caution">
    <text evidence="3">The sequence shown here is derived from an EMBL/GenBank/DDBJ whole genome shotgun (WGS) entry which is preliminary data.</text>
</comment>
<evidence type="ECO:0000256" key="2">
    <source>
        <dbReference type="ARBA" id="ARBA00023002"/>
    </source>
</evidence>
<dbReference type="PRINTS" id="PR00081">
    <property type="entry name" value="GDHRDH"/>
</dbReference>